<proteinExistence type="predicted"/>
<feature type="compositionally biased region" description="Low complexity" evidence="1">
    <location>
        <begin position="297"/>
        <end position="323"/>
    </location>
</feature>
<name>A0A6A4HZ43_9AGAR</name>
<evidence type="ECO:0000256" key="1">
    <source>
        <dbReference type="SAM" id="MobiDB-lite"/>
    </source>
</evidence>
<evidence type="ECO:0000313" key="3">
    <source>
        <dbReference type="Proteomes" id="UP000799118"/>
    </source>
</evidence>
<protein>
    <submittedName>
        <fullName evidence="2">Uncharacterized protein</fullName>
    </submittedName>
</protein>
<reference evidence="2" key="1">
    <citation type="journal article" date="2019" name="Environ. Microbiol.">
        <title>Fungal ecological strategies reflected in gene transcription - a case study of two litter decomposers.</title>
        <authorList>
            <person name="Barbi F."/>
            <person name="Kohler A."/>
            <person name="Barry K."/>
            <person name="Baskaran P."/>
            <person name="Daum C."/>
            <person name="Fauchery L."/>
            <person name="Ihrmark K."/>
            <person name="Kuo A."/>
            <person name="LaButti K."/>
            <person name="Lipzen A."/>
            <person name="Morin E."/>
            <person name="Grigoriev I.V."/>
            <person name="Henrissat B."/>
            <person name="Lindahl B."/>
            <person name="Martin F."/>
        </authorList>
    </citation>
    <scope>NUCLEOTIDE SEQUENCE</scope>
    <source>
        <strain evidence="2">JB14</strain>
    </source>
</reference>
<evidence type="ECO:0000313" key="2">
    <source>
        <dbReference type="EMBL" id="KAE9403053.1"/>
    </source>
</evidence>
<gene>
    <name evidence="2" type="ORF">BT96DRAFT_1083336</name>
</gene>
<dbReference type="OrthoDB" id="2979349at2759"/>
<organism evidence="2 3">
    <name type="scientific">Gymnopus androsaceus JB14</name>
    <dbReference type="NCBI Taxonomy" id="1447944"/>
    <lineage>
        <taxon>Eukaryota</taxon>
        <taxon>Fungi</taxon>
        <taxon>Dikarya</taxon>
        <taxon>Basidiomycota</taxon>
        <taxon>Agaricomycotina</taxon>
        <taxon>Agaricomycetes</taxon>
        <taxon>Agaricomycetidae</taxon>
        <taxon>Agaricales</taxon>
        <taxon>Marasmiineae</taxon>
        <taxon>Omphalotaceae</taxon>
        <taxon>Gymnopus</taxon>
    </lineage>
</organism>
<sequence length="469" mass="51167">MASESKVKLFSSILSAFMSTINNDAALRNRQNWACWHDGVLQALADGGVIGHICSEPAPGVERMEYNTPVYRPLLSPIPHPAEIEARRIWDRDDAWASSVLTARLHDDARGFLGPVIDSNGRRRTAREMYDALRLGCQAAPDYTNCLRIQDKILSTQIVNGDVGKFIQVWSSGLSQLRGYNYNIPWPTILTRFIQNFPNGNRYAIAANKCQEALDSPGSIPSREMFDAFAIKLTQAESLSKALLQLARTTRIIIEISNRIRVAKLVVASAGMGVEMEAGCEWGANGGANGGGKDTITNNSKQGTTTNNTNTNQRQNNPGTRTTAMASITEPSTVPDVPLDTTSAPLGASNIITCQSYPARSFESFSALSSDLHSDTLQSIKLGDPVVFALIIGSAPTLLDSACTNHIVRDRQFFFMYDTGGATDVTTANAGTLAARASGTCYFKSPIDRRLEVTGYRKHEQQVSQHWQL</sequence>
<dbReference type="AlphaFoldDB" id="A0A6A4HZ43"/>
<feature type="region of interest" description="Disordered" evidence="1">
    <location>
        <begin position="285"/>
        <end position="323"/>
    </location>
</feature>
<dbReference type="EMBL" id="ML769429">
    <property type="protein sequence ID" value="KAE9403053.1"/>
    <property type="molecule type" value="Genomic_DNA"/>
</dbReference>
<dbReference type="Proteomes" id="UP000799118">
    <property type="component" value="Unassembled WGS sequence"/>
</dbReference>
<accession>A0A6A4HZ43</accession>
<keyword evidence="3" id="KW-1185">Reference proteome</keyword>